<evidence type="ECO:0000313" key="3">
    <source>
        <dbReference type="EMBL" id="KAL2795455.1"/>
    </source>
</evidence>
<dbReference type="InterPro" id="IPR020845">
    <property type="entry name" value="AMP-binding_CS"/>
</dbReference>
<dbReference type="PANTHER" id="PTHR24096">
    <property type="entry name" value="LONG-CHAIN-FATTY-ACID--COA LIGASE"/>
    <property type="match status" value="1"/>
</dbReference>
<dbReference type="SUPFAM" id="SSF56801">
    <property type="entry name" value="Acetyl-CoA synthetase-like"/>
    <property type="match status" value="1"/>
</dbReference>
<dbReference type="EMBL" id="JBFTWV010000035">
    <property type="protein sequence ID" value="KAL2795455.1"/>
    <property type="molecule type" value="Genomic_DNA"/>
</dbReference>
<dbReference type="InterPro" id="IPR009081">
    <property type="entry name" value="PP-bd_ACP"/>
</dbReference>
<dbReference type="Gene3D" id="3.40.50.1820">
    <property type="entry name" value="alpha/beta hydrolase"/>
    <property type="match status" value="1"/>
</dbReference>
<protein>
    <submittedName>
        <fullName evidence="3">Polyketide synthase PksJ</fullName>
    </submittedName>
</protein>
<proteinExistence type="predicted"/>
<dbReference type="Pfam" id="PF00501">
    <property type="entry name" value="AMP-binding"/>
    <property type="match status" value="1"/>
</dbReference>
<accession>A0ABR4G8U8</accession>
<dbReference type="PROSITE" id="PS50075">
    <property type="entry name" value="CARRIER"/>
    <property type="match status" value="1"/>
</dbReference>
<dbReference type="PANTHER" id="PTHR24096:SF267">
    <property type="entry name" value="MALONATE--COA LIGASE ACSF3, MITOCHONDRIAL"/>
    <property type="match status" value="1"/>
</dbReference>
<evidence type="ECO:0000259" key="2">
    <source>
        <dbReference type="PROSITE" id="PS50075"/>
    </source>
</evidence>
<dbReference type="Proteomes" id="UP001610563">
    <property type="component" value="Unassembled WGS sequence"/>
</dbReference>
<dbReference type="InterPro" id="IPR036736">
    <property type="entry name" value="ACP-like_sf"/>
</dbReference>
<reference evidence="3 4" key="1">
    <citation type="submission" date="2024-07" db="EMBL/GenBank/DDBJ databases">
        <title>Section-level genome sequencing and comparative genomics of Aspergillus sections Usti and Cavernicolus.</title>
        <authorList>
            <consortium name="Lawrence Berkeley National Laboratory"/>
            <person name="Nybo J.L."/>
            <person name="Vesth T.C."/>
            <person name="Theobald S."/>
            <person name="Frisvad J.C."/>
            <person name="Larsen T.O."/>
            <person name="Kjaerboelling I."/>
            <person name="Rothschild-Mancinelli K."/>
            <person name="Lyhne E.K."/>
            <person name="Kogle M.E."/>
            <person name="Barry K."/>
            <person name="Clum A."/>
            <person name="Na H."/>
            <person name="Ledsgaard L."/>
            <person name="Lin J."/>
            <person name="Lipzen A."/>
            <person name="Kuo A."/>
            <person name="Riley R."/>
            <person name="Mondo S."/>
            <person name="Labutti K."/>
            <person name="Haridas S."/>
            <person name="Pangalinan J."/>
            <person name="Salamov A.A."/>
            <person name="Simmons B.A."/>
            <person name="Magnuson J.K."/>
            <person name="Chen J."/>
            <person name="Drula E."/>
            <person name="Henrissat B."/>
            <person name="Wiebenga A."/>
            <person name="Lubbers R.J."/>
            <person name="Gomes A.C."/>
            <person name="Makela M.R."/>
            <person name="Stajich J."/>
            <person name="Grigoriev I.V."/>
            <person name="Mortensen U.H."/>
            <person name="De Vries R.P."/>
            <person name="Baker S.E."/>
            <person name="Andersen M.R."/>
        </authorList>
    </citation>
    <scope>NUCLEOTIDE SEQUENCE [LARGE SCALE GENOMIC DNA]</scope>
    <source>
        <strain evidence="3 4">CBS 209.92</strain>
    </source>
</reference>
<dbReference type="Gene3D" id="1.10.1200.10">
    <property type="entry name" value="ACP-like"/>
    <property type="match status" value="1"/>
</dbReference>
<dbReference type="Gene3D" id="3.40.50.12780">
    <property type="entry name" value="N-terminal domain of ligase-like"/>
    <property type="match status" value="1"/>
</dbReference>
<dbReference type="Gene3D" id="3.30.300.30">
    <property type="match status" value="1"/>
</dbReference>
<keyword evidence="1" id="KW-0812">Transmembrane</keyword>
<dbReference type="PROSITE" id="PS00455">
    <property type="entry name" value="AMP_BINDING"/>
    <property type="match status" value="1"/>
</dbReference>
<sequence>MCSQQQLTDLLDEAAQSGAGLIIYPMEGSEPRNLTYSELRRLALHQSQLLLSCGLTKSGEILLLYFDSQLDRIIWFWTVVLAGCVPCVLPALANSRDGHAFQFRHLCNLLLDPLVITSNILRSTIFADSHLFRVASVEDIEATGPAPVDCRGPCPKLRPAGATPHAATDGIAALLLTSGSTGSSKAVCLTYDQILSAMRGKLAAMPLSPGTSLLNWIALDHVASLVEIHLCAMLTGLNQVHIPATKVVADPLFFLHLITREGVSRTFAPNFLLHKLLTALDAASPDQLRDISLRSLEYIASGGEANNVKVCARLTEHLLRLGAIGPDIIRPGFGMTETCAGAIFSSVCSTADIHTDNEFAAVGTCMPGIEMRISPLKTAEADCSMLDNGGPQHGALELRGPVVFRRYFNDPLATQEAFTPDGWFKTGDLGLIDESGNLRLAGRSKDVININGVKYLPHEIETEIEQASIPGVAPSFVVCFAGRTVGSSTEEITIVYQHTYDVWDADARVQTLGSMASTVMKFTGSRPRILPVAPGLLERTSLGKLSRAKVRSAVEQGHFQEQADIDAQAIKAYRVSQSTEPLGGTERVLARLLVERLNISEIDVDTCFLATGMTSIDLIQLKTVLQREFEITDLPLSTVITHTTIRSLSSAIQEASPELMYNPVITLQPIGSEQPLWLIHPGIGEVLVFLGISQYFENRPIHAMRARGFNKGEEPFQDLTDVLTTYYAALRNVQPHGPYAMAGYSYGSMIAFELAKMLETDGERVAFLGSFNLPPHIKTRMRTLDWTAGVLHISHFCGIITEEQSDGFADELRSLPRTQQVARVLAASDQERCAKLALTPESLETWTNVAWSLQKIGWEYEPSGNVAQMDVFYCQPLKVVSRTRQDYRDRLLSRWVDFSRSEVRYHEVGGEHYTMLGPEQVVGFQQVLDAAMKARGV</sequence>
<dbReference type="InterPro" id="IPR001031">
    <property type="entry name" value="Thioesterase"/>
</dbReference>
<organism evidence="3 4">
    <name type="scientific">Aspergillus keveii</name>
    <dbReference type="NCBI Taxonomy" id="714993"/>
    <lineage>
        <taxon>Eukaryota</taxon>
        <taxon>Fungi</taxon>
        <taxon>Dikarya</taxon>
        <taxon>Ascomycota</taxon>
        <taxon>Pezizomycotina</taxon>
        <taxon>Eurotiomycetes</taxon>
        <taxon>Eurotiomycetidae</taxon>
        <taxon>Eurotiales</taxon>
        <taxon>Aspergillaceae</taxon>
        <taxon>Aspergillus</taxon>
        <taxon>Aspergillus subgen. Nidulantes</taxon>
    </lineage>
</organism>
<keyword evidence="1" id="KW-0472">Membrane</keyword>
<keyword evidence="4" id="KW-1185">Reference proteome</keyword>
<dbReference type="InterPro" id="IPR042099">
    <property type="entry name" value="ANL_N_sf"/>
</dbReference>
<comment type="caution">
    <text evidence="3">The sequence shown here is derived from an EMBL/GenBank/DDBJ whole genome shotgun (WGS) entry which is preliminary data.</text>
</comment>
<keyword evidence="1" id="KW-1133">Transmembrane helix</keyword>
<dbReference type="InterPro" id="IPR000873">
    <property type="entry name" value="AMP-dep_synth/lig_dom"/>
</dbReference>
<dbReference type="Pfam" id="PF00550">
    <property type="entry name" value="PP-binding"/>
    <property type="match status" value="1"/>
</dbReference>
<feature type="domain" description="Carrier" evidence="2">
    <location>
        <begin position="580"/>
        <end position="656"/>
    </location>
</feature>
<dbReference type="InterPro" id="IPR045851">
    <property type="entry name" value="AMP-bd_C_sf"/>
</dbReference>
<dbReference type="SUPFAM" id="SSF53474">
    <property type="entry name" value="alpha/beta-Hydrolases"/>
    <property type="match status" value="1"/>
</dbReference>
<name>A0ABR4G8U8_9EURO</name>
<dbReference type="InterPro" id="IPR029058">
    <property type="entry name" value="AB_hydrolase_fold"/>
</dbReference>
<dbReference type="SUPFAM" id="SSF47336">
    <property type="entry name" value="ACP-like"/>
    <property type="match status" value="1"/>
</dbReference>
<dbReference type="Pfam" id="PF00975">
    <property type="entry name" value="Thioesterase"/>
    <property type="match status" value="1"/>
</dbReference>
<evidence type="ECO:0000313" key="4">
    <source>
        <dbReference type="Proteomes" id="UP001610563"/>
    </source>
</evidence>
<gene>
    <name evidence="3" type="ORF">BJX66DRAFT_350620</name>
</gene>
<feature type="transmembrane region" description="Helical" evidence="1">
    <location>
        <begin position="73"/>
        <end position="93"/>
    </location>
</feature>
<evidence type="ECO:0000256" key="1">
    <source>
        <dbReference type="SAM" id="Phobius"/>
    </source>
</evidence>